<dbReference type="InterPro" id="IPR003018">
    <property type="entry name" value="GAF"/>
</dbReference>
<name>A0ABP4GVR3_9ACTN</name>
<comment type="caution">
    <text evidence="5">The sequence shown here is derived from an EMBL/GenBank/DDBJ whole genome shotgun (WGS) entry which is preliminary data.</text>
</comment>
<dbReference type="PANTHER" id="PTHR43156:SF2">
    <property type="entry name" value="STAGE II SPORULATION PROTEIN E"/>
    <property type="match status" value="1"/>
</dbReference>
<evidence type="ECO:0000256" key="1">
    <source>
        <dbReference type="ARBA" id="ARBA00022801"/>
    </source>
</evidence>
<dbReference type="InterPro" id="IPR036890">
    <property type="entry name" value="HATPase_C_sf"/>
</dbReference>
<evidence type="ECO:0000313" key="6">
    <source>
        <dbReference type="Proteomes" id="UP001500037"/>
    </source>
</evidence>
<dbReference type="PANTHER" id="PTHR43156">
    <property type="entry name" value="STAGE II SPORULATION PROTEIN E-RELATED"/>
    <property type="match status" value="1"/>
</dbReference>
<feature type="domain" description="PAS" evidence="3">
    <location>
        <begin position="22"/>
        <end position="88"/>
    </location>
</feature>
<dbReference type="InterPro" id="IPR013656">
    <property type="entry name" value="PAS_4"/>
</dbReference>
<dbReference type="Proteomes" id="UP001500037">
    <property type="component" value="Unassembled WGS sequence"/>
</dbReference>
<dbReference type="SUPFAM" id="SSF55785">
    <property type="entry name" value="PYP-like sensor domain (PAS domain)"/>
    <property type="match status" value="1"/>
</dbReference>
<dbReference type="Pfam" id="PF08448">
    <property type="entry name" value="PAS_4"/>
    <property type="match status" value="1"/>
</dbReference>
<dbReference type="Gene3D" id="3.30.565.10">
    <property type="entry name" value="Histidine kinase-like ATPase, C-terminal domain"/>
    <property type="match status" value="1"/>
</dbReference>
<dbReference type="SUPFAM" id="SSF55781">
    <property type="entry name" value="GAF domain-like"/>
    <property type="match status" value="1"/>
</dbReference>
<dbReference type="Gene3D" id="3.60.40.10">
    <property type="entry name" value="PPM-type phosphatase domain"/>
    <property type="match status" value="1"/>
</dbReference>
<dbReference type="Pfam" id="PF13581">
    <property type="entry name" value="HATPase_c_2"/>
    <property type="match status" value="1"/>
</dbReference>
<organism evidence="5 6">
    <name type="scientific">Kitasatospora nipponensis</name>
    <dbReference type="NCBI Taxonomy" id="258049"/>
    <lineage>
        <taxon>Bacteria</taxon>
        <taxon>Bacillati</taxon>
        <taxon>Actinomycetota</taxon>
        <taxon>Actinomycetes</taxon>
        <taxon>Kitasatosporales</taxon>
        <taxon>Streptomycetaceae</taxon>
        <taxon>Kitasatospora</taxon>
    </lineage>
</organism>
<dbReference type="Gene3D" id="3.30.450.40">
    <property type="match status" value="1"/>
</dbReference>
<sequence>MDVPRGDGPPGGTDGDRATDTALLNALFGQSPVGLFVFDPSLRLVRFNPAAKGIRGVLDAGMLGQRVAEIAPGFDAGALEAAARRVLGTGEPLLEAEYRGTLPGRGRRTRTLSVSMLRLTDQRGTVLGLAAAVVDVTERSRARSRMDVLARAGALVGSSLDVARTAQELADALVPGLADAVTVDVLDSVFRSDAPPPGPIDERFPLRRAAFRTASGWRVQGGVAVGEESHFPFSTPFAQSLADLRPRLVADLAEAGAWMSSDTDRVRLIRDAGVHTLMVVPLTTGGVVLGLAVLYRAQRADPFDQDDLTLAHEVVTRAALSIDNARRYVRERTVASVLQRSLLPGPLSTPTAVETAPCYIPGTPNGSAGAGGTWYDVIAVSGARVALVVGEVAGHGLQAAATMGQLRAAIQSLFSLDLAPEEVLARLEDLVAAMADEQSRTAPAEPPDRQPLSATCTLVVYDPVSRRCTISRAGHPAPLLVGPDGRPQPLDTPAGRPLGANALPVEATSLDLPEGTVLALYTGGLLSAGPAGPQESLTRLAEAVTHPGRTLAQACDAAIYALLPQRPVDDTVLLLARTRVLDTRHVAALTVQPEFSVVARCRTWAVDQLTRWGLEDLVPSTELIVSELVTNAIRHAGGDVRVRLIHDLSLTCEVSDGHTTAPHLRHARAGDEGGRGLFLVAALSRAWGTRYSPGGKTIWAEQDLPSEL</sequence>
<dbReference type="Gene3D" id="3.30.450.20">
    <property type="entry name" value="PAS domain"/>
    <property type="match status" value="1"/>
</dbReference>
<feature type="domain" description="GAF" evidence="2">
    <location>
        <begin position="161"/>
        <end position="332"/>
    </location>
</feature>
<dbReference type="InterPro" id="IPR000014">
    <property type="entry name" value="PAS"/>
</dbReference>
<dbReference type="InterPro" id="IPR001932">
    <property type="entry name" value="PPM-type_phosphatase-like_dom"/>
</dbReference>
<dbReference type="CDD" id="cd00130">
    <property type="entry name" value="PAS"/>
    <property type="match status" value="1"/>
</dbReference>
<keyword evidence="6" id="KW-1185">Reference proteome</keyword>
<dbReference type="EMBL" id="BAAALF010000052">
    <property type="protein sequence ID" value="GAA1240304.1"/>
    <property type="molecule type" value="Genomic_DNA"/>
</dbReference>
<evidence type="ECO:0000313" key="5">
    <source>
        <dbReference type="EMBL" id="GAA1240304.1"/>
    </source>
</evidence>
<gene>
    <name evidence="5" type="ORF">GCM10009665_33970</name>
</gene>
<dbReference type="InterPro" id="IPR029016">
    <property type="entry name" value="GAF-like_dom_sf"/>
</dbReference>
<evidence type="ECO:0000259" key="3">
    <source>
        <dbReference type="SMART" id="SM00091"/>
    </source>
</evidence>
<dbReference type="NCBIfam" id="TIGR00229">
    <property type="entry name" value="sensory_box"/>
    <property type="match status" value="1"/>
</dbReference>
<dbReference type="Pfam" id="PF01590">
    <property type="entry name" value="GAF"/>
    <property type="match status" value="1"/>
</dbReference>
<dbReference type="InterPro" id="IPR035965">
    <property type="entry name" value="PAS-like_dom_sf"/>
</dbReference>
<reference evidence="6" key="1">
    <citation type="journal article" date="2019" name="Int. J. Syst. Evol. Microbiol.">
        <title>The Global Catalogue of Microorganisms (GCM) 10K type strain sequencing project: providing services to taxonomists for standard genome sequencing and annotation.</title>
        <authorList>
            <consortium name="The Broad Institute Genomics Platform"/>
            <consortium name="The Broad Institute Genome Sequencing Center for Infectious Disease"/>
            <person name="Wu L."/>
            <person name="Ma J."/>
        </authorList>
    </citation>
    <scope>NUCLEOTIDE SEQUENCE [LARGE SCALE GENOMIC DNA]</scope>
    <source>
        <strain evidence="6">JCM 13004</strain>
    </source>
</reference>
<protein>
    <submittedName>
        <fullName evidence="5">SpoIIE family protein phosphatase</fullName>
    </submittedName>
</protein>
<dbReference type="InterPro" id="IPR003594">
    <property type="entry name" value="HATPase_dom"/>
</dbReference>
<proteinExistence type="predicted"/>
<dbReference type="SMART" id="SM00065">
    <property type="entry name" value="GAF"/>
    <property type="match status" value="1"/>
</dbReference>
<dbReference type="SMART" id="SM00331">
    <property type="entry name" value="PP2C_SIG"/>
    <property type="match status" value="1"/>
</dbReference>
<dbReference type="InterPro" id="IPR036457">
    <property type="entry name" value="PPM-type-like_dom_sf"/>
</dbReference>
<accession>A0ABP4GVR3</accession>
<dbReference type="InterPro" id="IPR052016">
    <property type="entry name" value="Bact_Sigma-Reg"/>
</dbReference>
<dbReference type="SUPFAM" id="SSF55874">
    <property type="entry name" value="ATPase domain of HSP90 chaperone/DNA topoisomerase II/histidine kinase"/>
    <property type="match status" value="1"/>
</dbReference>
<dbReference type="RefSeq" id="WP_344442478.1">
    <property type="nucleotide sequence ID" value="NZ_BAAALF010000052.1"/>
</dbReference>
<dbReference type="CDD" id="cd16936">
    <property type="entry name" value="HATPase_RsbW-like"/>
    <property type="match status" value="1"/>
</dbReference>
<feature type="domain" description="PPM-type phosphatase" evidence="4">
    <location>
        <begin position="355"/>
        <end position="578"/>
    </location>
</feature>
<evidence type="ECO:0000259" key="4">
    <source>
        <dbReference type="SMART" id="SM00331"/>
    </source>
</evidence>
<dbReference type="Pfam" id="PF07228">
    <property type="entry name" value="SpoIIE"/>
    <property type="match status" value="1"/>
</dbReference>
<dbReference type="SMART" id="SM00091">
    <property type="entry name" value="PAS"/>
    <property type="match status" value="1"/>
</dbReference>
<keyword evidence="1" id="KW-0378">Hydrolase</keyword>
<evidence type="ECO:0000259" key="2">
    <source>
        <dbReference type="SMART" id="SM00065"/>
    </source>
</evidence>